<name>H7EKX5_9SPIR</name>
<dbReference type="PATRIC" id="fig|907348.3.peg.1555"/>
<protein>
    <submittedName>
        <fullName evidence="2">Urea-binding protein</fullName>
    </submittedName>
</protein>
<evidence type="ECO:0000313" key="2">
    <source>
        <dbReference type="EMBL" id="EIC01700.1"/>
    </source>
</evidence>
<keyword evidence="3" id="KW-1185">Reference proteome</keyword>
<sequence>MNKKRIAGACAAAIAAMAFIGCAKTKSGGSVKVGILHSITGTMAMSERAVRDAEMLAIKEINEAGGVLGKKIKVVEEDGQSSPSVFAEKARKLLQKDEVAAVFGCWTSAARKAVKPVFEELYGLLWYPVQYEGLEASPNIMYMGATPNQQVIPAIDYCAKRFGKRMALIGSDYVFPKAVNKIIKAQLDSLGGSCVMEKYVPLGQTDFSGIVEEIRSLSPDVIINTMNGDSNIHFFRRISGGNTTPLTIPTMNFSVAESEIAAIGTENTRGAFVSWGYFDGEDDGKSFAEKYRKAYGEERVTSDPIASGYIAVHLWAKACEKAGTFDVEAVRIAAKGLSAETPCGNVTIDGSNQHLYRNSKIGVVNGDGHMEEVWSSKSPIKPDPYLSTYGWARGMYCGI</sequence>
<evidence type="ECO:0000313" key="3">
    <source>
        <dbReference type="Proteomes" id="UP000003571"/>
    </source>
</evidence>
<dbReference type="OrthoDB" id="9783240at2"/>
<comment type="caution">
    <text evidence="2">The sequence shown here is derived from an EMBL/GenBank/DDBJ whole genome shotgun (WGS) entry which is preliminary data.</text>
</comment>
<dbReference type="eggNOG" id="COG0683">
    <property type="taxonomic scope" value="Bacteria"/>
</dbReference>
<keyword evidence="1" id="KW-0732">Signal</keyword>
<gene>
    <name evidence="2" type="ORF">TresaDRAFT_0989</name>
</gene>
<dbReference type="InterPro" id="IPR017777">
    <property type="entry name" value="ABC_urea-bd_UrtA"/>
</dbReference>
<dbReference type="Pfam" id="PF13433">
    <property type="entry name" value="Peripla_BP_5"/>
    <property type="match status" value="1"/>
</dbReference>
<dbReference type="PANTHER" id="PTHR47628:SF1">
    <property type="entry name" value="ALIPHATIC AMIDASE EXPRESSION-REGULATING PROTEIN"/>
    <property type="match status" value="1"/>
</dbReference>
<reference evidence="2 3" key="1">
    <citation type="submission" date="2011-09" db="EMBL/GenBank/DDBJ databases">
        <title>The draft genome of Treponema saccharophilum DSM 2985.</title>
        <authorList>
            <consortium name="US DOE Joint Genome Institute (JGI-PGF)"/>
            <person name="Lucas S."/>
            <person name="Copeland A."/>
            <person name="Lapidus A."/>
            <person name="Glavina del Rio T."/>
            <person name="Dalin E."/>
            <person name="Tice H."/>
            <person name="Bruce D."/>
            <person name="Goodwin L."/>
            <person name="Pitluck S."/>
            <person name="Peters L."/>
            <person name="Kyrpides N."/>
            <person name="Mavromatis K."/>
            <person name="Ivanova N."/>
            <person name="Markowitz V."/>
            <person name="Cheng J.-F."/>
            <person name="Hugenholtz P."/>
            <person name="Woyke T."/>
            <person name="Wu D."/>
            <person name="Gronow S."/>
            <person name="Wellnitz S."/>
            <person name="Brambilla E."/>
            <person name="Klenk H.-P."/>
            <person name="Eisen J.A."/>
        </authorList>
    </citation>
    <scope>NUCLEOTIDE SEQUENCE [LARGE SCALE GENOMIC DNA]</scope>
    <source>
        <strain evidence="2 3">DSM 2985</strain>
    </source>
</reference>
<feature type="signal peptide" evidence="1">
    <location>
        <begin position="1"/>
        <end position="23"/>
    </location>
</feature>
<dbReference type="AlphaFoldDB" id="H7EKX5"/>
<evidence type="ECO:0000256" key="1">
    <source>
        <dbReference type="SAM" id="SignalP"/>
    </source>
</evidence>
<dbReference type="CDD" id="cd06355">
    <property type="entry name" value="PBP1_FmdD-like"/>
    <property type="match status" value="1"/>
</dbReference>
<dbReference type="SUPFAM" id="SSF53822">
    <property type="entry name" value="Periplasmic binding protein-like I"/>
    <property type="match status" value="1"/>
</dbReference>
<dbReference type="Gene3D" id="3.40.50.2300">
    <property type="match status" value="2"/>
</dbReference>
<dbReference type="EMBL" id="AGRW01000047">
    <property type="protein sequence ID" value="EIC01700.1"/>
    <property type="molecule type" value="Genomic_DNA"/>
</dbReference>
<dbReference type="PANTHER" id="PTHR47628">
    <property type="match status" value="1"/>
</dbReference>
<dbReference type="PROSITE" id="PS51257">
    <property type="entry name" value="PROKAR_LIPOPROTEIN"/>
    <property type="match status" value="1"/>
</dbReference>
<dbReference type="RefSeq" id="WP_002704420.1">
    <property type="nucleotide sequence ID" value="NZ_AGRW01000047.1"/>
</dbReference>
<dbReference type="STRING" id="907348.TresaDRAFT_0989"/>
<organism evidence="2 3">
    <name type="scientific">Treponema saccharophilum DSM 2985</name>
    <dbReference type="NCBI Taxonomy" id="907348"/>
    <lineage>
        <taxon>Bacteria</taxon>
        <taxon>Pseudomonadati</taxon>
        <taxon>Spirochaetota</taxon>
        <taxon>Spirochaetia</taxon>
        <taxon>Spirochaetales</taxon>
        <taxon>Treponemataceae</taxon>
        <taxon>Treponema</taxon>
    </lineage>
</organism>
<accession>H7EKX5</accession>
<feature type="chain" id="PRO_5003608750" evidence="1">
    <location>
        <begin position="24"/>
        <end position="399"/>
    </location>
</feature>
<dbReference type="Proteomes" id="UP000003571">
    <property type="component" value="Unassembled WGS sequence"/>
</dbReference>
<proteinExistence type="predicted"/>
<dbReference type="InterPro" id="IPR028082">
    <property type="entry name" value="Peripla_BP_I"/>
</dbReference>